<keyword evidence="2" id="KW-1185">Reference proteome</keyword>
<dbReference type="EMBL" id="AWSO01000288">
    <property type="protein sequence ID" value="ESK92382.1"/>
    <property type="molecule type" value="Genomic_DNA"/>
</dbReference>
<name>V2XF76_MONRO</name>
<comment type="caution">
    <text evidence="1">The sequence shown here is derived from an EMBL/GenBank/DDBJ whole genome shotgun (WGS) entry which is preliminary data.</text>
</comment>
<evidence type="ECO:0000313" key="1">
    <source>
        <dbReference type="EMBL" id="ESK92382.1"/>
    </source>
</evidence>
<reference evidence="1 2" key="1">
    <citation type="journal article" date="2014" name="BMC Genomics">
        <title>Genome and secretome analysis of the hemibiotrophic fungal pathogen, Moniliophthora roreri, which causes frosty pod rot disease of cacao: mechanisms of the biotrophic and necrotrophic phases.</title>
        <authorList>
            <person name="Meinhardt L.W."/>
            <person name="Costa G.G.L."/>
            <person name="Thomazella D.P.T."/>
            <person name="Teixeira P.J.P.L."/>
            <person name="Carazzolle M.F."/>
            <person name="Schuster S.C."/>
            <person name="Carlson J.E."/>
            <person name="Guiltinan M.J."/>
            <person name="Mieczkowski P."/>
            <person name="Farmer A."/>
            <person name="Ramaraj T."/>
            <person name="Crozier J."/>
            <person name="Davis R.E."/>
            <person name="Shao J."/>
            <person name="Melnick R.L."/>
            <person name="Pereira G.A.G."/>
            <person name="Bailey B.A."/>
        </authorList>
    </citation>
    <scope>NUCLEOTIDE SEQUENCE [LARGE SCALE GENOMIC DNA]</scope>
    <source>
        <strain evidence="1 2">MCA 2997</strain>
    </source>
</reference>
<dbReference type="KEGG" id="mrr:Moror_4559"/>
<dbReference type="HOGENOM" id="CLU_1190174_0_0_1"/>
<evidence type="ECO:0000313" key="2">
    <source>
        <dbReference type="Proteomes" id="UP000017559"/>
    </source>
</evidence>
<sequence>MKNMTLPQFQSIRLDSEDIKGVRWPKRILSPAGDASQILLDTLNNITQPHRSQASSLALRILRAVQQRHSNEPDFIALAETVCKLVIDIDEHYSLFEIIRHSRQRQNLGSIESEPGPLYSEMNSDNALDLMNEHLKKISCTLLEIEQFACRKKDIKWFKFIQTTKHKSGATQIEEFRRKLDRTTDDFMCVAPLAGDLIMIAMDKVSLSELESFFKNQQNLRRTMAMHYDTRNQ</sequence>
<accession>V2XF76</accession>
<protein>
    <submittedName>
        <fullName evidence="1">Uncharacterized protein</fullName>
    </submittedName>
</protein>
<dbReference type="STRING" id="1381753.V2XF76"/>
<dbReference type="AlphaFoldDB" id="V2XF76"/>
<gene>
    <name evidence="1" type="ORF">Moror_4559</name>
</gene>
<organism evidence="1 2">
    <name type="scientific">Moniliophthora roreri (strain MCA 2997)</name>
    <name type="common">Cocoa frosty pod rot fungus</name>
    <name type="synonym">Crinipellis roreri</name>
    <dbReference type="NCBI Taxonomy" id="1381753"/>
    <lineage>
        <taxon>Eukaryota</taxon>
        <taxon>Fungi</taxon>
        <taxon>Dikarya</taxon>
        <taxon>Basidiomycota</taxon>
        <taxon>Agaricomycotina</taxon>
        <taxon>Agaricomycetes</taxon>
        <taxon>Agaricomycetidae</taxon>
        <taxon>Agaricales</taxon>
        <taxon>Marasmiineae</taxon>
        <taxon>Marasmiaceae</taxon>
        <taxon>Moniliophthora</taxon>
    </lineage>
</organism>
<dbReference type="OrthoDB" id="192148at2759"/>
<dbReference type="Proteomes" id="UP000017559">
    <property type="component" value="Unassembled WGS sequence"/>
</dbReference>
<proteinExistence type="predicted"/>